<comment type="subunit">
    <text evidence="2 5">Homopentamer.</text>
</comment>
<dbReference type="PANTHER" id="PTHR30288">
    <property type="entry name" value="FLAGELLAR CAP/ASSEMBLY PROTEIN FLID"/>
    <property type="match status" value="1"/>
</dbReference>
<dbReference type="InterPro" id="IPR040026">
    <property type="entry name" value="FliD"/>
</dbReference>
<keyword evidence="8" id="KW-0966">Cell projection</keyword>
<name>A0ABP8I0C5_9BURK</name>
<feature type="domain" description="Flagellar hook-associated protein 2 N-terminal" evidence="6">
    <location>
        <begin position="10"/>
        <end position="107"/>
    </location>
</feature>
<dbReference type="InterPro" id="IPR010809">
    <property type="entry name" value="FliD_C"/>
</dbReference>
<accession>A0ABP8I0C5</accession>
<dbReference type="InterPro" id="IPR003481">
    <property type="entry name" value="FliD_N"/>
</dbReference>
<evidence type="ECO:0000256" key="4">
    <source>
        <dbReference type="ARBA" id="ARBA00023143"/>
    </source>
</evidence>
<comment type="caution">
    <text evidence="8">The sequence shown here is derived from an EMBL/GenBank/DDBJ whole genome shotgun (WGS) entry which is preliminary data.</text>
</comment>
<dbReference type="Pfam" id="PF02465">
    <property type="entry name" value="FliD_N"/>
    <property type="match status" value="1"/>
</dbReference>
<reference evidence="9" key="1">
    <citation type="journal article" date="2019" name="Int. J. Syst. Evol. Microbiol.">
        <title>The Global Catalogue of Microorganisms (GCM) 10K type strain sequencing project: providing services to taxonomists for standard genome sequencing and annotation.</title>
        <authorList>
            <consortium name="The Broad Institute Genomics Platform"/>
            <consortium name="The Broad Institute Genome Sequencing Center for Infectious Disease"/>
            <person name="Wu L."/>
            <person name="Ma J."/>
        </authorList>
    </citation>
    <scope>NUCLEOTIDE SEQUENCE [LARGE SCALE GENOMIC DNA]</scope>
    <source>
        <strain evidence="9">JCM 17804</strain>
    </source>
</reference>
<dbReference type="Proteomes" id="UP001500975">
    <property type="component" value="Unassembled WGS sequence"/>
</dbReference>
<keyword evidence="9" id="KW-1185">Reference proteome</keyword>
<keyword evidence="5" id="KW-0964">Secreted</keyword>
<sequence length="483" mass="49462">MAVSSIGVGSGLDLGGLLEKLETSEKQPLVAIQKRATSYTTKLSAYSQVQSALNTLKSAADKLGDPDFFKTVKSSITGDADVLSAATSGTSVAGSYAIDVTQLAQAQSLVSAGQVDAKAAIGKGTITIKFGAITGGTLNPVTGQYSGAGFQVDAERKSATITIGEGANTLEGIRNAINKANAGVTASIVNDGSGTPHRLVLTSTQTGESSSMQISVAGDAALQNLLAYDPAGTQTMRQTTAGQDARLNVNGIDIVSASNTVQEGIQGTTLTLAKTGTSHLKLVSDTSAISAAITAFVNAYNGLQSTASKLTAYDADTKTGAALMGDQTLRNVLTRVRQTLTGTQAGGPNDMKVLSEIGVSFTKEGTLEVDSAKLTAALGKNLDGVGKLFSSAAGGTGGYGKQVSALVTDVTSSAGLLTVATNGVNATLEDLSDQYNAVQERVDATMERYRAQFTQLDVLMNSLNSTMTYLSQQFEAMNAASKK</sequence>
<evidence type="ECO:0000256" key="2">
    <source>
        <dbReference type="ARBA" id="ARBA00011255"/>
    </source>
</evidence>
<dbReference type="Pfam" id="PF07195">
    <property type="entry name" value="FliD_C"/>
    <property type="match status" value="1"/>
</dbReference>
<evidence type="ECO:0000259" key="7">
    <source>
        <dbReference type="Pfam" id="PF07195"/>
    </source>
</evidence>
<keyword evidence="4 5" id="KW-0975">Bacterial flagellum</keyword>
<evidence type="ECO:0000313" key="9">
    <source>
        <dbReference type="Proteomes" id="UP001500975"/>
    </source>
</evidence>
<keyword evidence="3" id="KW-0175">Coiled coil</keyword>
<gene>
    <name evidence="8" type="primary">fliD</name>
    <name evidence="8" type="ORF">GCM10023165_34600</name>
</gene>
<evidence type="ECO:0000259" key="6">
    <source>
        <dbReference type="Pfam" id="PF02465"/>
    </source>
</evidence>
<proteinExistence type="inferred from homology"/>
<keyword evidence="8" id="KW-0282">Flagellum</keyword>
<comment type="function">
    <text evidence="5">Required for morphogenesis and for the elongation of the flagellar filament by facilitating polymerization of the flagellin monomers at the tip of growing filament. Forms a capping structure, which prevents flagellin subunits (transported through the central channel of the flagellum) from leaking out without polymerization at the distal end.</text>
</comment>
<protein>
    <recommendedName>
        <fullName evidence="5">Flagellar hook-associated protein 2</fullName>
        <shortName evidence="5">HAP2</shortName>
    </recommendedName>
    <alternativeName>
        <fullName evidence="5">Flagellar cap protein</fullName>
    </alternativeName>
</protein>
<evidence type="ECO:0000313" key="8">
    <source>
        <dbReference type="EMBL" id="GAA4348606.1"/>
    </source>
</evidence>
<dbReference type="RefSeq" id="WP_345539455.1">
    <property type="nucleotide sequence ID" value="NZ_BAABGJ010000057.1"/>
</dbReference>
<keyword evidence="8" id="KW-0969">Cilium</keyword>
<feature type="domain" description="Flagellar hook-associated protein 2 C-terminal" evidence="7">
    <location>
        <begin position="242"/>
        <end position="465"/>
    </location>
</feature>
<comment type="subcellular location">
    <subcellularLocation>
        <location evidence="5">Secreted</location>
    </subcellularLocation>
    <subcellularLocation>
        <location evidence="5">Bacterial flagellum</location>
    </subcellularLocation>
</comment>
<organism evidence="8 9">
    <name type="scientific">Variovorax defluvii</name>
    <dbReference type="NCBI Taxonomy" id="913761"/>
    <lineage>
        <taxon>Bacteria</taxon>
        <taxon>Pseudomonadati</taxon>
        <taxon>Pseudomonadota</taxon>
        <taxon>Betaproteobacteria</taxon>
        <taxon>Burkholderiales</taxon>
        <taxon>Comamonadaceae</taxon>
        <taxon>Variovorax</taxon>
    </lineage>
</organism>
<evidence type="ECO:0000256" key="5">
    <source>
        <dbReference type="RuleBase" id="RU362066"/>
    </source>
</evidence>
<dbReference type="PANTHER" id="PTHR30288:SF0">
    <property type="entry name" value="FLAGELLAR HOOK-ASSOCIATED PROTEIN 2"/>
    <property type="match status" value="1"/>
</dbReference>
<dbReference type="EMBL" id="BAABGJ010000057">
    <property type="protein sequence ID" value="GAA4348606.1"/>
    <property type="molecule type" value="Genomic_DNA"/>
</dbReference>
<evidence type="ECO:0000256" key="1">
    <source>
        <dbReference type="ARBA" id="ARBA00009764"/>
    </source>
</evidence>
<evidence type="ECO:0000256" key="3">
    <source>
        <dbReference type="ARBA" id="ARBA00023054"/>
    </source>
</evidence>
<comment type="similarity">
    <text evidence="1 5">Belongs to the FliD family.</text>
</comment>